<dbReference type="PANTHER" id="PTHR12585">
    <property type="entry name" value="SCC1 / RAD21 FAMILY MEMBER"/>
    <property type="match status" value="1"/>
</dbReference>
<gene>
    <name evidence="6" type="ORF">PgNI_10721</name>
</gene>
<evidence type="ECO:0000259" key="4">
    <source>
        <dbReference type="Pfam" id="PF04825"/>
    </source>
</evidence>
<organism evidence="5 6">
    <name type="scientific">Pyricularia grisea</name>
    <name type="common">Crabgrass-specific blast fungus</name>
    <name type="synonym">Magnaporthe grisea</name>
    <dbReference type="NCBI Taxonomy" id="148305"/>
    <lineage>
        <taxon>Eukaryota</taxon>
        <taxon>Fungi</taxon>
        <taxon>Dikarya</taxon>
        <taxon>Ascomycota</taxon>
        <taxon>Pezizomycotina</taxon>
        <taxon>Sordariomycetes</taxon>
        <taxon>Sordariomycetidae</taxon>
        <taxon>Magnaporthales</taxon>
        <taxon>Pyriculariaceae</taxon>
        <taxon>Pyricularia</taxon>
    </lineage>
</organism>
<dbReference type="Pfam" id="PF04825">
    <property type="entry name" value="Rad21_Rec8_N"/>
    <property type="match status" value="1"/>
</dbReference>
<feature type="region of interest" description="Disordered" evidence="3">
    <location>
        <begin position="679"/>
        <end position="713"/>
    </location>
</feature>
<evidence type="ECO:0000313" key="6">
    <source>
        <dbReference type="RefSeq" id="XP_030979533.1"/>
    </source>
</evidence>
<keyword evidence="5" id="KW-1185">Reference proteome</keyword>
<dbReference type="CDD" id="cd21789">
    <property type="entry name" value="Rad21_Rec8_M_SpRec8p-like"/>
    <property type="match status" value="1"/>
</dbReference>
<evidence type="ECO:0000256" key="2">
    <source>
        <dbReference type="ARBA" id="ARBA00023242"/>
    </source>
</evidence>
<dbReference type="PANTHER" id="PTHR12585:SF70">
    <property type="entry name" value="RAD21_REC8 N TERMINAL DOMAIN PROTEIN (AFU_ORTHOLOGUE AFUA_6G02900)"/>
    <property type="match status" value="1"/>
</dbReference>
<comment type="subcellular location">
    <subcellularLocation>
        <location evidence="1">Nucleus</location>
    </subcellularLocation>
</comment>
<evidence type="ECO:0000256" key="3">
    <source>
        <dbReference type="SAM" id="MobiDB-lite"/>
    </source>
</evidence>
<proteinExistence type="predicted"/>
<dbReference type="GO" id="GO:0030892">
    <property type="term" value="C:mitotic cohesin complex"/>
    <property type="evidence" value="ECO:0007669"/>
    <property type="project" value="TreeGrafter"/>
</dbReference>
<feature type="compositionally biased region" description="Basic and acidic residues" evidence="3">
    <location>
        <begin position="439"/>
        <end position="463"/>
    </location>
</feature>
<protein>
    <recommendedName>
        <fullName evidence="4">Rad21/Rec8-like protein N-terminal domain-containing protein</fullName>
    </recommendedName>
</protein>
<reference evidence="6" key="3">
    <citation type="submission" date="2025-08" db="UniProtKB">
        <authorList>
            <consortium name="RefSeq"/>
        </authorList>
    </citation>
    <scope>IDENTIFICATION</scope>
    <source>
        <strain evidence="6">NI907</strain>
    </source>
</reference>
<dbReference type="GO" id="GO:0007064">
    <property type="term" value="P:mitotic sister chromatid cohesion"/>
    <property type="evidence" value="ECO:0007669"/>
    <property type="project" value="TreeGrafter"/>
</dbReference>
<dbReference type="GO" id="GO:0003682">
    <property type="term" value="F:chromatin binding"/>
    <property type="evidence" value="ECO:0007669"/>
    <property type="project" value="TreeGrafter"/>
</dbReference>
<name>A0A6P8AX88_PYRGI</name>
<evidence type="ECO:0000313" key="5">
    <source>
        <dbReference type="Proteomes" id="UP000515153"/>
    </source>
</evidence>
<evidence type="ECO:0000256" key="1">
    <source>
        <dbReference type="ARBA" id="ARBA00004123"/>
    </source>
</evidence>
<feature type="region of interest" description="Disordered" evidence="3">
    <location>
        <begin position="419"/>
        <end position="528"/>
    </location>
</feature>
<accession>A0A6P8AX88</accession>
<reference evidence="5 6" key="1">
    <citation type="journal article" date="2019" name="Mol. Biol. Evol.">
        <title>Blast fungal genomes show frequent chromosomal changes, gene gains and losses, and effector gene turnover.</title>
        <authorList>
            <person name="Gomez Luciano L.B."/>
            <person name="Jason Tsai I."/>
            <person name="Chuma I."/>
            <person name="Tosa Y."/>
            <person name="Chen Y.H."/>
            <person name="Li J.Y."/>
            <person name="Li M.Y."/>
            <person name="Jade Lu M.Y."/>
            <person name="Nakayashiki H."/>
            <person name="Li W.H."/>
        </authorList>
    </citation>
    <scope>NUCLEOTIDE SEQUENCE [LARGE SCALE GENOMIC DNA]</scope>
    <source>
        <strain evidence="5 6">NI907</strain>
    </source>
</reference>
<dbReference type="RefSeq" id="XP_030979533.1">
    <property type="nucleotide sequence ID" value="XM_031130694.1"/>
</dbReference>
<dbReference type="InterPro" id="IPR006910">
    <property type="entry name" value="Rad21_Rec8_N"/>
</dbReference>
<dbReference type="InterPro" id="IPR039781">
    <property type="entry name" value="Rad21/Rec8-like"/>
</dbReference>
<dbReference type="Proteomes" id="UP000515153">
    <property type="component" value="Chromosome VII"/>
</dbReference>
<keyword evidence="2" id="KW-0539">Nucleus</keyword>
<dbReference type="GO" id="GO:0005634">
    <property type="term" value="C:nucleus"/>
    <property type="evidence" value="ECO:0007669"/>
    <property type="project" value="UniProtKB-SubCell"/>
</dbReference>
<dbReference type="KEGG" id="pgri:PgNI_10721"/>
<reference evidence="6" key="2">
    <citation type="submission" date="2019-10" db="EMBL/GenBank/DDBJ databases">
        <authorList>
            <consortium name="NCBI Genome Project"/>
        </authorList>
    </citation>
    <scope>NUCLEOTIDE SEQUENCE</scope>
    <source>
        <strain evidence="6">NI907</strain>
    </source>
</reference>
<dbReference type="AlphaFoldDB" id="A0A6P8AX88"/>
<feature type="region of interest" description="Disordered" evidence="3">
    <location>
        <begin position="278"/>
        <end position="332"/>
    </location>
</feature>
<feature type="domain" description="Rad21/Rec8-like protein N-terminal" evidence="4">
    <location>
        <begin position="1"/>
        <end position="113"/>
    </location>
</feature>
<sequence>MFYSHEILTSQKHGVATVWVLATLDKSCANRKVSRKAIQEVNVPKACVTIDEPPGAPIALRLQASLLYGVSRVYQQQCQYVLGDAEKFQINMRGLLRVLNSGTLDPNAGRAKKKQLMIQDDPEFHISNFLDLPPLDLDELGNLRPTAFESQFTNKYSQLSPFSSQQRSSSGRDSLPMDFGAASFFGSQFGPDPFGGDSSVQKPHAGVDMFAQEELPLRLEDFDAGFTIDADGNIHEHPEPELPQPDVTIDAQHVHDRPGPQHHSDEFIPLMLDDEALLGHGDAPLPDADALPVRQHDEDPDSVQPEIDAAVTAASRKQGRRRKALAPDTATEVNRTDIRDWNENYVQRMEEENERHRKRRDHVTKDQAAQNAYNVMFGRGIGGVGQDMGLPGFQHELAEYFAGHGLQMAVFGRIVGEDPQSRRRSASNAFGEDQDAESEEGRRVRPRSDDGDEARQRLSQDRQFEDDDHGLDFGEFDSLPEVGREIGHPLSDQPPPWHRHSILHGSSMKGSSAKRAAGQGPRQVLESPLQHRGSAVQDFVRFSDNDGLGFDGSAGMGSVDGLSPGQPNFHFQEDVANHNSSYASTEGRDFLSYVQAHARETGNPRSKGDELWVDFADIFPPSSTARFNAASAFYQLLCLSTNRTIKVDQEGRDRNHIFPFGKIEVGVCIDALPSEEGGDIEYDLPDIGNGAGHDENDDDGDEVGSQAGALQAH</sequence>
<dbReference type="GeneID" id="41965600"/>